<evidence type="ECO:0000313" key="11">
    <source>
        <dbReference type="Proteomes" id="UP000310506"/>
    </source>
</evidence>
<dbReference type="SUPFAM" id="SSF52218">
    <property type="entry name" value="Flavoproteins"/>
    <property type="match status" value="1"/>
</dbReference>
<dbReference type="PROSITE" id="PS50902">
    <property type="entry name" value="FLAVODOXIN_LIKE"/>
    <property type="match status" value="1"/>
</dbReference>
<comment type="function">
    <text evidence="2 8">Low-potential electron donor to a number of redox enzymes.</text>
</comment>
<comment type="similarity">
    <text evidence="3 8">Belongs to the flavodoxin family.</text>
</comment>
<evidence type="ECO:0000256" key="2">
    <source>
        <dbReference type="ARBA" id="ARBA00003297"/>
    </source>
</evidence>
<evidence type="ECO:0000256" key="5">
    <source>
        <dbReference type="ARBA" id="ARBA00022630"/>
    </source>
</evidence>
<evidence type="ECO:0000256" key="3">
    <source>
        <dbReference type="ARBA" id="ARBA00005267"/>
    </source>
</evidence>
<dbReference type="Gene3D" id="3.40.50.360">
    <property type="match status" value="1"/>
</dbReference>
<proteinExistence type="inferred from homology"/>
<dbReference type="OrthoDB" id="9790745at2"/>
<dbReference type="GO" id="GO:0010181">
    <property type="term" value="F:FMN binding"/>
    <property type="evidence" value="ECO:0007669"/>
    <property type="project" value="UniProtKB-UniRule"/>
</dbReference>
<dbReference type="PANTHER" id="PTHR42809:SF1">
    <property type="entry name" value="FLAVODOXIN 1"/>
    <property type="match status" value="1"/>
</dbReference>
<evidence type="ECO:0000256" key="7">
    <source>
        <dbReference type="ARBA" id="ARBA00022982"/>
    </source>
</evidence>
<keyword evidence="6 8" id="KW-0288">FMN</keyword>
<evidence type="ECO:0000256" key="8">
    <source>
        <dbReference type="RuleBase" id="RU367037"/>
    </source>
</evidence>
<evidence type="ECO:0000256" key="4">
    <source>
        <dbReference type="ARBA" id="ARBA00022448"/>
    </source>
</evidence>
<dbReference type="EMBL" id="SDGV01000001">
    <property type="protein sequence ID" value="THB62324.1"/>
    <property type="molecule type" value="Genomic_DNA"/>
</dbReference>
<evidence type="ECO:0000256" key="6">
    <source>
        <dbReference type="ARBA" id="ARBA00022643"/>
    </source>
</evidence>
<dbReference type="InterPro" id="IPR050619">
    <property type="entry name" value="Flavodoxin"/>
</dbReference>
<gene>
    <name evidence="10" type="ORF">ESZ54_00490</name>
</gene>
<dbReference type="NCBIfam" id="TIGR01753">
    <property type="entry name" value="flav_short"/>
    <property type="match status" value="1"/>
</dbReference>
<dbReference type="PROSITE" id="PS00201">
    <property type="entry name" value="FLAVODOXIN"/>
    <property type="match status" value="1"/>
</dbReference>
<keyword evidence="11" id="KW-1185">Reference proteome</keyword>
<dbReference type="InterPro" id="IPR008254">
    <property type="entry name" value="Flavodoxin/NO_synth"/>
</dbReference>
<accession>A0A4S3B5D9</accession>
<feature type="domain" description="Flavodoxin-like" evidence="9">
    <location>
        <begin position="4"/>
        <end position="144"/>
    </location>
</feature>
<dbReference type="Proteomes" id="UP000310506">
    <property type="component" value="Unassembled WGS sequence"/>
</dbReference>
<name>A0A4S3B5D9_9ENTE</name>
<keyword evidence="5 8" id="KW-0285">Flavoprotein</keyword>
<evidence type="ECO:0000256" key="1">
    <source>
        <dbReference type="ARBA" id="ARBA00001917"/>
    </source>
</evidence>
<dbReference type="InterPro" id="IPR029039">
    <property type="entry name" value="Flavoprotein-like_sf"/>
</dbReference>
<sequence>MALAKIVFASMTGNTEEIAEIIEEKLEDEGFEVECEECTDVDSDYFEDADVCVVATYTYGDGDLPYEFEDFFEDLKDEDLSGKIFGVVGSGDTDYGEYYCQSAYDFVAQFEKTGATKGADMVKIEHNAEDEDINALQTFVEQLKVSSSN</sequence>
<dbReference type="GO" id="GO:0016651">
    <property type="term" value="F:oxidoreductase activity, acting on NAD(P)H"/>
    <property type="evidence" value="ECO:0007669"/>
    <property type="project" value="UniProtKB-ARBA"/>
</dbReference>
<dbReference type="AlphaFoldDB" id="A0A4S3B5D9"/>
<dbReference type="PANTHER" id="PTHR42809">
    <property type="entry name" value="FLAVODOXIN 2"/>
    <property type="match status" value="1"/>
</dbReference>
<dbReference type="GO" id="GO:0009055">
    <property type="term" value="F:electron transfer activity"/>
    <property type="evidence" value="ECO:0007669"/>
    <property type="project" value="UniProtKB-UniRule"/>
</dbReference>
<dbReference type="RefSeq" id="WP_136135710.1">
    <property type="nucleotide sequence ID" value="NZ_SDGV01000001.1"/>
</dbReference>
<dbReference type="NCBIfam" id="NF005587">
    <property type="entry name" value="PRK07308.1"/>
    <property type="match status" value="1"/>
</dbReference>
<evidence type="ECO:0000313" key="10">
    <source>
        <dbReference type="EMBL" id="THB62324.1"/>
    </source>
</evidence>
<dbReference type="PRINTS" id="PR00369">
    <property type="entry name" value="FLAVODOXIN"/>
</dbReference>
<reference evidence="10 11" key="1">
    <citation type="submission" date="2019-01" db="EMBL/GenBank/DDBJ databases">
        <title>Vagococcus silagei sp. nov. isolated from brewer's grain.</title>
        <authorList>
            <person name="Guu J.-R."/>
        </authorList>
    </citation>
    <scope>NUCLEOTIDE SEQUENCE [LARGE SCALE GENOMIC DNA]</scope>
    <source>
        <strain evidence="10 11">2B-2</strain>
    </source>
</reference>
<dbReference type="Pfam" id="PF00258">
    <property type="entry name" value="Flavodoxin_1"/>
    <property type="match status" value="1"/>
</dbReference>
<comment type="cofactor">
    <cofactor evidence="1 8">
        <name>FMN</name>
        <dbReference type="ChEBI" id="CHEBI:58210"/>
    </cofactor>
</comment>
<protein>
    <recommendedName>
        <fullName evidence="8">Flavodoxin</fullName>
    </recommendedName>
</protein>
<comment type="caution">
    <text evidence="10">The sequence shown here is derived from an EMBL/GenBank/DDBJ whole genome shotgun (WGS) entry which is preliminary data.</text>
</comment>
<dbReference type="InterPro" id="IPR001094">
    <property type="entry name" value="Flavdoxin-like"/>
</dbReference>
<organism evidence="10 11">
    <name type="scientific">Vagococcus silagei</name>
    <dbReference type="NCBI Taxonomy" id="2508885"/>
    <lineage>
        <taxon>Bacteria</taxon>
        <taxon>Bacillati</taxon>
        <taxon>Bacillota</taxon>
        <taxon>Bacilli</taxon>
        <taxon>Lactobacillales</taxon>
        <taxon>Enterococcaceae</taxon>
        <taxon>Vagococcus</taxon>
    </lineage>
</organism>
<keyword evidence="4 8" id="KW-0813">Transport</keyword>
<dbReference type="InterPro" id="IPR001226">
    <property type="entry name" value="Flavodoxin_CS"/>
</dbReference>
<keyword evidence="7 8" id="KW-0249">Electron transport</keyword>
<evidence type="ECO:0000259" key="9">
    <source>
        <dbReference type="PROSITE" id="PS50902"/>
    </source>
</evidence>
<dbReference type="InterPro" id="IPR010087">
    <property type="entry name" value="Flav_short"/>
</dbReference>